<keyword evidence="2" id="KW-1185">Reference proteome</keyword>
<evidence type="ECO:0000256" key="1">
    <source>
        <dbReference type="SAM" id="SignalP"/>
    </source>
</evidence>
<dbReference type="Proteomes" id="UP000694941">
    <property type="component" value="Unplaced"/>
</dbReference>
<evidence type="ECO:0000313" key="3">
    <source>
        <dbReference type="RefSeq" id="XP_013782644.1"/>
    </source>
</evidence>
<accession>A0ABM1BIF8</accession>
<keyword evidence="1" id="KW-0732">Signal</keyword>
<gene>
    <name evidence="3" type="primary">LOC106466882</name>
</gene>
<name>A0ABM1BIF8_LIMPO</name>
<sequence length="158" mass="18202">MTKHILITYSMFCLVATLSGGFPFQDKGDSKTNIHGHKHHLSFNIFRRRGALTGTSLKRSLDAVDTAGFGRLHKRNFDEIDRAGFNDFHKRSLDEIDRAGSKEFSKRSAFDKNNWVDNEESGNDHFYEAESLRLSKRNFDEISRSGFGRLISYHLKEK</sequence>
<dbReference type="RefSeq" id="XP_013782644.1">
    <property type="nucleotide sequence ID" value="XM_013927190.2"/>
</dbReference>
<proteinExistence type="predicted"/>
<dbReference type="GeneID" id="106466882"/>
<evidence type="ECO:0000313" key="2">
    <source>
        <dbReference type="Proteomes" id="UP000694941"/>
    </source>
</evidence>
<feature type="chain" id="PRO_5046962072" evidence="1">
    <location>
        <begin position="22"/>
        <end position="158"/>
    </location>
</feature>
<protein>
    <submittedName>
        <fullName evidence="3">Orcokinin peptides type A-like</fullName>
    </submittedName>
</protein>
<feature type="signal peptide" evidence="1">
    <location>
        <begin position="1"/>
        <end position="21"/>
    </location>
</feature>
<organism evidence="2 3">
    <name type="scientific">Limulus polyphemus</name>
    <name type="common">Atlantic horseshoe crab</name>
    <dbReference type="NCBI Taxonomy" id="6850"/>
    <lineage>
        <taxon>Eukaryota</taxon>
        <taxon>Metazoa</taxon>
        <taxon>Ecdysozoa</taxon>
        <taxon>Arthropoda</taxon>
        <taxon>Chelicerata</taxon>
        <taxon>Merostomata</taxon>
        <taxon>Xiphosura</taxon>
        <taxon>Limulidae</taxon>
        <taxon>Limulus</taxon>
    </lineage>
</organism>
<reference evidence="3" key="1">
    <citation type="submission" date="2025-08" db="UniProtKB">
        <authorList>
            <consortium name="RefSeq"/>
        </authorList>
    </citation>
    <scope>IDENTIFICATION</scope>
    <source>
        <tissue evidence="3">Muscle</tissue>
    </source>
</reference>